<dbReference type="SUPFAM" id="SSF46894">
    <property type="entry name" value="C-terminal effector domain of the bipartite response regulators"/>
    <property type="match status" value="1"/>
</dbReference>
<evidence type="ECO:0000256" key="1">
    <source>
        <dbReference type="ARBA" id="ARBA00023015"/>
    </source>
</evidence>
<evidence type="ECO:0000259" key="4">
    <source>
        <dbReference type="PROSITE" id="PS50043"/>
    </source>
</evidence>
<dbReference type="OrthoDB" id="134985at2"/>
<dbReference type="GO" id="GO:0006355">
    <property type="term" value="P:regulation of DNA-templated transcription"/>
    <property type="evidence" value="ECO:0007669"/>
    <property type="project" value="InterPro"/>
</dbReference>
<dbReference type="KEGG" id="mik:FOE78_13535"/>
<gene>
    <name evidence="5" type="ORF">FOE78_13535</name>
</gene>
<dbReference type="PRINTS" id="PR00038">
    <property type="entry name" value="HTHLUXR"/>
</dbReference>
<dbReference type="InterPro" id="IPR036388">
    <property type="entry name" value="WH-like_DNA-bd_sf"/>
</dbReference>
<dbReference type="Pfam" id="PF00196">
    <property type="entry name" value="GerE"/>
    <property type="match status" value="1"/>
</dbReference>
<dbReference type="GO" id="GO:0003677">
    <property type="term" value="F:DNA binding"/>
    <property type="evidence" value="ECO:0007669"/>
    <property type="project" value="UniProtKB-KW"/>
</dbReference>
<dbReference type="InterPro" id="IPR011990">
    <property type="entry name" value="TPR-like_helical_dom_sf"/>
</dbReference>
<keyword evidence="2" id="KW-0238">DNA-binding</keyword>
<dbReference type="SUPFAM" id="SSF52540">
    <property type="entry name" value="P-loop containing nucleoside triphosphate hydrolases"/>
    <property type="match status" value="1"/>
</dbReference>
<dbReference type="Gene3D" id="1.25.40.10">
    <property type="entry name" value="Tetratricopeptide repeat domain"/>
    <property type="match status" value="1"/>
</dbReference>
<proteinExistence type="predicted"/>
<reference evidence="5 6" key="1">
    <citation type="submission" date="2019-07" db="EMBL/GenBank/DDBJ databases">
        <title>Microlunatus dokdonensis sp. nov. isolated from the rhizospheric soil of the wild plant Elymus tsukushiensis.</title>
        <authorList>
            <person name="Ghim S.-Y."/>
            <person name="Hwang Y.-J."/>
            <person name="Son J.-S."/>
            <person name="Shin J.-H."/>
        </authorList>
    </citation>
    <scope>NUCLEOTIDE SEQUENCE [LARGE SCALE GENOMIC DNA]</scope>
    <source>
        <strain evidence="5 6">KUDC0627</strain>
    </source>
</reference>
<sequence length="928" mass="100477">MRRPDETGEIRMTFDPDPLGADSVHFSHSLRLEPGTPPRLPRAYVPRDFLWQQLDRASESAVTVLVAPGGSGKTLGVAGWVRRRFGTVEDSGVAEDSRAPSQVIWIDGGLSWGPQRLAAVIDRGLAGLRQTEGADEISTVAMRSATRSDQPPTLVVIDEAQKLPSAGVRLIEDRLNRDPGSLRIMLLSRWDLLQTSLVPELMGDLTILRGDALRLNDDEATSLISQHAGTSDAEVARAIIGRADGWCAAVVLAARAVRTMPDPLEAAHQFARGDARFADRAASEVLSSLSTRQRHLLLCVAGERLVSGETACHLSRDQRAGELMADLAADGLLVTRVSRPAGTAASSDDALDNAWYRIHPLLAEVVRRRLAVGGVDVEQARGTVARAVSLDLARDITDRAFERLVLINRIEQAAELLAADGVSMVACGQGRAIARFVRRHPELVDVDPRTWFPIALERWAAGDVDAARHWLDRIIAEASDRAGVVETASARLMRARLGLESMQQAVAAGQQLVSWIEPGAERNDVARTASLAVLLIELGATQNWLGDLDRAELNLTAAIGLCRTSSRLFPLTAAAKSMLALTHYMLGREHTCGELAAEINADHPYQPDEVSSTRAALAVRLARSADVAWLRDPVDGEPPLGRQHPADLCALFWARIYESRIRASATSLTAAEELLAQPLPLPVADELPLHLRAVTLIERGCLACLAGDGDWLRQGESKLRGLGLDGEAALMSGFRADLAGDRRAAVDAFETCVDSASGTRNTRAIAMVCSAQLLDELGESERAFEWLRRAATETAVRRNALPFMGWCRQGTPMQDLLAALRQRTSLPWVDELADALAGLPDLTVRTASRTATPRERASATEVPVRPTLSARERDVLRELARGATYADIGAELFVSENTVKTHVSNLYGKLGASRRSEALSIARGLHLL</sequence>
<dbReference type="AlphaFoldDB" id="A0A516Q0Q6"/>
<dbReference type="SMART" id="SM00421">
    <property type="entry name" value="HTH_LUXR"/>
    <property type="match status" value="1"/>
</dbReference>
<feature type="domain" description="HTH luxR-type" evidence="4">
    <location>
        <begin position="861"/>
        <end position="926"/>
    </location>
</feature>
<dbReference type="PROSITE" id="PS50043">
    <property type="entry name" value="HTH_LUXR_2"/>
    <property type="match status" value="1"/>
</dbReference>
<name>A0A516Q0Q6_9ACTN</name>
<keyword evidence="3" id="KW-0804">Transcription</keyword>
<dbReference type="InterPro" id="IPR027417">
    <property type="entry name" value="P-loop_NTPase"/>
</dbReference>
<dbReference type="PANTHER" id="PTHR44688:SF16">
    <property type="entry name" value="DNA-BINDING TRANSCRIPTIONAL ACTIVATOR DEVR_DOSR"/>
    <property type="match status" value="1"/>
</dbReference>
<dbReference type="InterPro" id="IPR059106">
    <property type="entry name" value="WHD_MalT"/>
</dbReference>
<dbReference type="InterPro" id="IPR016032">
    <property type="entry name" value="Sig_transdc_resp-reg_C-effctor"/>
</dbReference>
<evidence type="ECO:0000256" key="2">
    <source>
        <dbReference type="ARBA" id="ARBA00023125"/>
    </source>
</evidence>
<evidence type="ECO:0000313" key="5">
    <source>
        <dbReference type="EMBL" id="QDP96791.1"/>
    </source>
</evidence>
<keyword evidence="6" id="KW-1185">Reference proteome</keyword>
<dbReference type="Gene3D" id="1.10.10.10">
    <property type="entry name" value="Winged helix-like DNA-binding domain superfamily/Winged helix DNA-binding domain"/>
    <property type="match status" value="1"/>
</dbReference>
<dbReference type="PANTHER" id="PTHR44688">
    <property type="entry name" value="DNA-BINDING TRANSCRIPTIONAL ACTIVATOR DEVR_DOSR"/>
    <property type="match status" value="1"/>
</dbReference>
<dbReference type="CDD" id="cd06170">
    <property type="entry name" value="LuxR_C_like"/>
    <property type="match status" value="1"/>
</dbReference>
<dbReference type="EMBL" id="CP041692">
    <property type="protein sequence ID" value="QDP96791.1"/>
    <property type="molecule type" value="Genomic_DNA"/>
</dbReference>
<dbReference type="Pfam" id="PF25873">
    <property type="entry name" value="WHD_MalT"/>
    <property type="match status" value="1"/>
</dbReference>
<evidence type="ECO:0000313" key="6">
    <source>
        <dbReference type="Proteomes" id="UP000319263"/>
    </source>
</evidence>
<dbReference type="PROSITE" id="PS00622">
    <property type="entry name" value="HTH_LUXR_1"/>
    <property type="match status" value="1"/>
</dbReference>
<organism evidence="5 6">
    <name type="scientific">Microlunatus elymi</name>
    <dbReference type="NCBI Taxonomy" id="2596828"/>
    <lineage>
        <taxon>Bacteria</taxon>
        <taxon>Bacillati</taxon>
        <taxon>Actinomycetota</taxon>
        <taxon>Actinomycetes</taxon>
        <taxon>Propionibacteriales</taxon>
        <taxon>Propionibacteriaceae</taxon>
        <taxon>Microlunatus</taxon>
    </lineage>
</organism>
<keyword evidence="1" id="KW-0805">Transcription regulation</keyword>
<evidence type="ECO:0000256" key="3">
    <source>
        <dbReference type="ARBA" id="ARBA00023163"/>
    </source>
</evidence>
<protein>
    <recommendedName>
        <fullName evidence="4">HTH luxR-type domain-containing protein</fullName>
    </recommendedName>
</protein>
<dbReference type="InterPro" id="IPR000792">
    <property type="entry name" value="Tscrpt_reg_LuxR_C"/>
</dbReference>
<dbReference type="SUPFAM" id="SSF48452">
    <property type="entry name" value="TPR-like"/>
    <property type="match status" value="1"/>
</dbReference>
<accession>A0A516Q0Q6</accession>
<dbReference type="Proteomes" id="UP000319263">
    <property type="component" value="Chromosome"/>
</dbReference>